<keyword evidence="3 9" id="KW-0663">Pyridoxal phosphate</keyword>
<dbReference type="Gene3D" id="2.40.37.10">
    <property type="entry name" value="Lyase, Ornithine Decarboxylase, Chain A, domain 1"/>
    <property type="match status" value="1"/>
</dbReference>
<evidence type="ECO:0000256" key="1">
    <source>
        <dbReference type="ARBA" id="ARBA00001933"/>
    </source>
</evidence>
<dbReference type="OMA" id="SFFVCDL"/>
<dbReference type="Gene3D" id="3.20.20.10">
    <property type="entry name" value="Alanine racemase"/>
    <property type="match status" value="1"/>
</dbReference>
<dbReference type="CDD" id="cd00622">
    <property type="entry name" value="PLPDE_III_ODC"/>
    <property type="match status" value="1"/>
</dbReference>
<dbReference type="InterPro" id="IPR029066">
    <property type="entry name" value="PLP-binding_barrel"/>
</dbReference>
<dbReference type="PRINTS" id="PR01182">
    <property type="entry name" value="ORNDCRBXLASE"/>
</dbReference>
<dbReference type="Proteomes" id="UP000007797">
    <property type="component" value="Unassembled WGS sequence"/>
</dbReference>
<evidence type="ECO:0000256" key="3">
    <source>
        <dbReference type="ARBA" id="ARBA00022898"/>
    </source>
</evidence>
<feature type="compositionally biased region" description="Basic and acidic residues" evidence="10">
    <location>
        <begin position="62"/>
        <end position="75"/>
    </location>
</feature>
<dbReference type="InterPro" id="IPR002433">
    <property type="entry name" value="Orn_de-COase"/>
</dbReference>
<dbReference type="GO" id="GO:0004586">
    <property type="term" value="F:ornithine decarboxylase activity"/>
    <property type="evidence" value="ECO:0007669"/>
    <property type="project" value="UniProtKB-EC"/>
</dbReference>
<dbReference type="GO" id="GO:0031410">
    <property type="term" value="C:cytoplasmic vesicle"/>
    <property type="evidence" value="ECO:0007669"/>
    <property type="project" value="EnsemblProtists"/>
</dbReference>
<evidence type="ECO:0000256" key="8">
    <source>
        <dbReference type="ARBA" id="ARBA00049127"/>
    </source>
</evidence>
<protein>
    <recommendedName>
        <fullName evidence="6">ornithine decarboxylase</fullName>
        <ecNumber evidence="6">4.1.1.17</ecNumber>
    </recommendedName>
</protein>
<dbReference type="EMBL" id="GL883018">
    <property type="protein sequence ID" value="EGG18477.1"/>
    <property type="molecule type" value="Genomic_DNA"/>
</dbReference>
<dbReference type="GO" id="GO:0033387">
    <property type="term" value="P:putrescine biosynthetic process from arginine, via ornithine"/>
    <property type="evidence" value="ECO:0007669"/>
    <property type="project" value="TreeGrafter"/>
</dbReference>
<dbReference type="PROSITE" id="PS00878">
    <property type="entry name" value="ODR_DC_2_1"/>
    <property type="match status" value="1"/>
</dbReference>
<evidence type="ECO:0000259" key="11">
    <source>
        <dbReference type="Pfam" id="PF02784"/>
    </source>
</evidence>
<sequence>MYLHWFLYKASGITYFFTSSLTSYYSNITNTIIITMSTKRSADETTDATTDVVDQQQTNGSDDSHKKQKSEVARTSSKLEKLAQVKKDLDVKEWSSNVTLEELLTSLLDKSERDAFFVADIATIIKQYQKWIKHLPHVTPYYAVKCNPTQGVLKVLEALGTSFDCASRNEIETVLNLGVDPSRIIYANPCKQISALKFARLHNVKMMTFDNVSELEKIEKFFPEAELVLRIAPDDSKSLMRFGTKFGVHIDDCSDLLEMAKEMNLKVVGVSFHVGSGCFDASAYDAALEMVKSVFDMAKTHGMTLNLVDIGGGFTGSDDVMFGKFTDAIRNKTKELFAPDVRIIAEPGRYFAAMSHVLAVTVISKRIIKQEDNRQHPRRTSNNLRQYNYYLADGVYGSFNNIQFDHAKPTPCLLKPSHKQPTPCTLFGPTCDSIDVIARDTQIPELKIGDWLYFKDMGAYTMASASSFNGFVPPPIYYYCSEIDTSDL</sequence>
<keyword evidence="13" id="KW-1185">Reference proteome</keyword>
<feature type="modified residue" description="N6-(pyridoxal phosphate)lysine" evidence="9">
    <location>
        <position position="145"/>
    </location>
</feature>
<dbReference type="FunFam" id="3.20.20.10:FF:000005">
    <property type="entry name" value="Ornithine decarboxylase"/>
    <property type="match status" value="1"/>
</dbReference>
<comment type="catalytic activity">
    <reaction evidence="8">
        <text>L-ornithine + H(+) = putrescine + CO2</text>
        <dbReference type="Rhea" id="RHEA:22964"/>
        <dbReference type="ChEBI" id="CHEBI:15378"/>
        <dbReference type="ChEBI" id="CHEBI:16526"/>
        <dbReference type="ChEBI" id="CHEBI:46911"/>
        <dbReference type="ChEBI" id="CHEBI:326268"/>
        <dbReference type="EC" id="4.1.1.17"/>
    </reaction>
</comment>
<dbReference type="GeneID" id="14870531"/>
<dbReference type="InterPro" id="IPR022644">
    <property type="entry name" value="De-COase2_N"/>
</dbReference>
<dbReference type="SUPFAM" id="SSF50621">
    <property type="entry name" value="Alanine racemase C-terminal domain-like"/>
    <property type="match status" value="1"/>
</dbReference>
<dbReference type="PANTHER" id="PTHR11482:SF6">
    <property type="entry name" value="ORNITHINE DECARBOXYLASE 1-RELATED"/>
    <property type="match status" value="1"/>
</dbReference>
<evidence type="ECO:0000256" key="7">
    <source>
        <dbReference type="ARBA" id="ARBA00046672"/>
    </source>
</evidence>
<dbReference type="PANTHER" id="PTHR11482">
    <property type="entry name" value="ARGININE/DIAMINOPIMELATE/ORNITHINE DECARBOXYLASE"/>
    <property type="match status" value="1"/>
</dbReference>
<dbReference type="STRING" id="1054147.F4Q0X6"/>
<comment type="subunit">
    <text evidence="7">Homodimer. Only the dimer is catalytically active, as the active sites are constructed of residues from both monomers.</text>
</comment>
<proteinExistence type="inferred from homology"/>
<evidence type="ECO:0000313" key="13">
    <source>
        <dbReference type="Proteomes" id="UP000007797"/>
    </source>
</evidence>
<dbReference type="InterPro" id="IPR022653">
    <property type="entry name" value="De-COase2_pyr-phos_BS"/>
</dbReference>
<evidence type="ECO:0000256" key="5">
    <source>
        <dbReference type="ARBA" id="ARBA00034115"/>
    </source>
</evidence>
<evidence type="ECO:0000256" key="10">
    <source>
        <dbReference type="SAM" id="MobiDB-lite"/>
    </source>
</evidence>
<evidence type="ECO:0000256" key="2">
    <source>
        <dbReference type="ARBA" id="ARBA00008872"/>
    </source>
</evidence>
<dbReference type="PRINTS" id="PR01179">
    <property type="entry name" value="ODADCRBXLASE"/>
</dbReference>
<comment type="cofactor">
    <cofactor evidence="1 9">
        <name>pyridoxal 5'-phosphate</name>
        <dbReference type="ChEBI" id="CHEBI:597326"/>
    </cofactor>
</comment>
<reference evidence="13" key="1">
    <citation type="journal article" date="2011" name="Genome Res.">
        <title>Phylogeny-wide analysis of social amoeba genomes highlights ancient origins for complex intercellular communication.</title>
        <authorList>
            <person name="Heidel A.J."/>
            <person name="Lawal H.M."/>
            <person name="Felder M."/>
            <person name="Schilde C."/>
            <person name="Helps N.R."/>
            <person name="Tunggal B."/>
            <person name="Rivero F."/>
            <person name="John U."/>
            <person name="Schleicher M."/>
            <person name="Eichinger L."/>
            <person name="Platzer M."/>
            <person name="Noegel A.A."/>
            <person name="Schaap P."/>
            <person name="Gloeckner G."/>
        </authorList>
    </citation>
    <scope>NUCLEOTIDE SEQUENCE [LARGE SCALE GENOMIC DNA]</scope>
    <source>
        <strain evidence="13">SH3</strain>
    </source>
</reference>
<keyword evidence="4" id="KW-0456">Lyase</keyword>
<gene>
    <name evidence="12" type="primary">odc</name>
    <name evidence="12" type="ORF">DFA_03971</name>
</gene>
<evidence type="ECO:0000256" key="9">
    <source>
        <dbReference type="PIRSR" id="PIRSR600183-50"/>
    </source>
</evidence>
<dbReference type="EC" id="4.1.1.17" evidence="6"/>
<comment type="pathway">
    <text evidence="5">Amine and polyamine biosynthesis; putrescine biosynthesis via L-ornithine pathway; putrescine from L-ornithine: step 1/1.</text>
</comment>
<feature type="region of interest" description="Disordered" evidence="10">
    <location>
        <begin position="45"/>
        <end position="75"/>
    </location>
</feature>
<dbReference type="InterPro" id="IPR000183">
    <property type="entry name" value="Orn/DAP/Arg_de-COase"/>
</dbReference>
<organism evidence="12 13">
    <name type="scientific">Cavenderia fasciculata</name>
    <name type="common">Slime mold</name>
    <name type="synonym">Dictyostelium fasciculatum</name>
    <dbReference type="NCBI Taxonomy" id="261658"/>
    <lineage>
        <taxon>Eukaryota</taxon>
        <taxon>Amoebozoa</taxon>
        <taxon>Evosea</taxon>
        <taxon>Eumycetozoa</taxon>
        <taxon>Dictyostelia</taxon>
        <taxon>Acytosteliales</taxon>
        <taxon>Cavenderiaceae</taxon>
        <taxon>Cavenderia</taxon>
    </lineage>
</organism>
<evidence type="ECO:0000256" key="6">
    <source>
        <dbReference type="ARBA" id="ARBA00034138"/>
    </source>
</evidence>
<evidence type="ECO:0000256" key="4">
    <source>
        <dbReference type="ARBA" id="ARBA00023239"/>
    </source>
</evidence>
<dbReference type="InterPro" id="IPR009006">
    <property type="entry name" value="Ala_racemase/Decarboxylase_C"/>
</dbReference>
<feature type="domain" description="Orn/DAP/Arg decarboxylase 2 N-terminal" evidence="11">
    <location>
        <begin position="122"/>
        <end position="353"/>
    </location>
</feature>
<accession>F4Q0X6</accession>
<dbReference type="AlphaFoldDB" id="F4Q0X6"/>
<evidence type="ECO:0000313" key="12">
    <source>
        <dbReference type="EMBL" id="EGG18477.1"/>
    </source>
</evidence>
<dbReference type="Pfam" id="PF02784">
    <property type="entry name" value="Orn_Arg_deC_N"/>
    <property type="match status" value="1"/>
</dbReference>
<feature type="active site" description="Proton donor" evidence="9">
    <location>
        <position position="431"/>
    </location>
</feature>
<name>F4Q0X6_CACFS</name>
<dbReference type="SUPFAM" id="SSF51419">
    <property type="entry name" value="PLP-binding barrel"/>
    <property type="match status" value="1"/>
</dbReference>
<dbReference type="OrthoDB" id="5034579at2759"/>
<dbReference type="KEGG" id="dfa:DFA_03971"/>
<comment type="similarity">
    <text evidence="2">Belongs to the Orn/Lys/Arg decarboxylase class-II family.</text>
</comment>
<dbReference type="RefSeq" id="XP_004366381.1">
    <property type="nucleotide sequence ID" value="XM_004366324.1"/>
</dbReference>
<feature type="compositionally biased region" description="Low complexity" evidence="10">
    <location>
        <begin position="47"/>
        <end position="58"/>
    </location>
</feature>